<feature type="transmembrane region" description="Helical" evidence="5">
    <location>
        <begin position="72"/>
        <end position="94"/>
    </location>
</feature>
<keyword evidence="8" id="KW-1185">Reference proteome</keyword>
<evidence type="ECO:0000256" key="1">
    <source>
        <dbReference type="ARBA" id="ARBA00004141"/>
    </source>
</evidence>
<protein>
    <recommendedName>
        <fullName evidence="6">Major facilitator superfamily (MFS) profile domain-containing protein</fullName>
    </recommendedName>
</protein>
<feature type="transmembrane region" description="Helical" evidence="5">
    <location>
        <begin position="237"/>
        <end position="259"/>
    </location>
</feature>
<evidence type="ECO:0000313" key="8">
    <source>
        <dbReference type="Proteomes" id="UP000664534"/>
    </source>
</evidence>
<feature type="transmembrane region" description="Helical" evidence="5">
    <location>
        <begin position="15"/>
        <end position="38"/>
    </location>
</feature>
<feature type="transmembrane region" description="Helical" evidence="5">
    <location>
        <begin position="45"/>
        <end position="66"/>
    </location>
</feature>
<dbReference type="PANTHER" id="PTHR23502">
    <property type="entry name" value="MAJOR FACILITATOR SUPERFAMILY"/>
    <property type="match status" value="1"/>
</dbReference>
<dbReference type="Proteomes" id="UP000664534">
    <property type="component" value="Unassembled WGS sequence"/>
</dbReference>
<feature type="transmembrane region" description="Helical" evidence="5">
    <location>
        <begin position="265"/>
        <end position="291"/>
    </location>
</feature>
<feature type="transmembrane region" description="Helical" evidence="5">
    <location>
        <begin position="197"/>
        <end position="216"/>
    </location>
</feature>
<dbReference type="OrthoDB" id="2533084at2759"/>
<sequence length="386" mass="42493">MTHSNQYNLFVVSRLFAGMSGSVPSILGASTITDLFFLHERGRAFLIFSLSFLLGTVAGPTFGGFIVDHVDWPIALWWTVGLQGSALVFVLLFLEETGFSRDGGSAHPTGPESFIANRIATFFLGTKIVPAISRSNLFHSAAAPFAIGLSPVTILAGTFQLFSFGWFVMINTLLTVFLEEPEKEGGYGFTPQQNAEFTFSLWFGIILAQIYGHRLSDWLPLRLCRKSGGTWKPEYRLHTLWLPSLVLLPIGLGVFGVALQYHTHYMVLALGAFLITFSAMLSVPVAVNHVIECFRQHALETSAIMGVYRLTFGLAVPFFVTPWEKAVGIGWVFGMAAFFSIGSFMLLVLLMWKGHEIRNLSFNGVASTEEGSKLTEPETVLIPNST</sequence>
<evidence type="ECO:0000256" key="2">
    <source>
        <dbReference type="ARBA" id="ARBA00022692"/>
    </source>
</evidence>
<dbReference type="PANTHER" id="PTHR23502:SF22">
    <property type="entry name" value="MAJOR FACILITATOR SUPERFAMILY (MFS) PROFILE DOMAIN-CONTAINING PROTEIN"/>
    <property type="match status" value="1"/>
</dbReference>
<organism evidence="7 8">
    <name type="scientific">Imshaugia aleurites</name>
    <dbReference type="NCBI Taxonomy" id="172621"/>
    <lineage>
        <taxon>Eukaryota</taxon>
        <taxon>Fungi</taxon>
        <taxon>Dikarya</taxon>
        <taxon>Ascomycota</taxon>
        <taxon>Pezizomycotina</taxon>
        <taxon>Lecanoromycetes</taxon>
        <taxon>OSLEUM clade</taxon>
        <taxon>Lecanoromycetidae</taxon>
        <taxon>Lecanorales</taxon>
        <taxon>Lecanorineae</taxon>
        <taxon>Parmeliaceae</taxon>
        <taxon>Imshaugia</taxon>
    </lineage>
</organism>
<accession>A0A8H3J8A3</accession>
<evidence type="ECO:0000259" key="6">
    <source>
        <dbReference type="PROSITE" id="PS50850"/>
    </source>
</evidence>
<name>A0A8H3J8A3_9LECA</name>
<dbReference type="GO" id="GO:0005886">
    <property type="term" value="C:plasma membrane"/>
    <property type="evidence" value="ECO:0007669"/>
    <property type="project" value="TreeGrafter"/>
</dbReference>
<reference evidence="7" key="1">
    <citation type="submission" date="2021-03" db="EMBL/GenBank/DDBJ databases">
        <authorList>
            <person name="Tagirdzhanova G."/>
        </authorList>
    </citation>
    <scope>NUCLEOTIDE SEQUENCE</scope>
</reference>
<dbReference type="SUPFAM" id="SSF103473">
    <property type="entry name" value="MFS general substrate transporter"/>
    <property type="match status" value="1"/>
</dbReference>
<evidence type="ECO:0000256" key="3">
    <source>
        <dbReference type="ARBA" id="ARBA00022989"/>
    </source>
</evidence>
<evidence type="ECO:0000256" key="5">
    <source>
        <dbReference type="SAM" id="Phobius"/>
    </source>
</evidence>
<dbReference type="EMBL" id="CAJPDT010000177">
    <property type="protein sequence ID" value="CAF9942278.1"/>
    <property type="molecule type" value="Genomic_DNA"/>
</dbReference>
<dbReference type="GO" id="GO:0022857">
    <property type="term" value="F:transmembrane transporter activity"/>
    <property type="evidence" value="ECO:0007669"/>
    <property type="project" value="InterPro"/>
</dbReference>
<keyword evidence="3 5" id="KW-1133">Transmembrane helix</keyword>
<feature type="domain" description="Major facilitator superfamily (MFS) profile" evidence="6">
    <location>
        <begin position="1"/>
        <end position="355"/>
    </location>
</feature>
<dbReference type="InterPro" id="IPR020846">
    <property type="entry name" value="MFS_dom"/>
</dbReference>
<dbReference type="InterPro" id="IPR036259">
    <property type="entry name" value="MFS_trans_sf"/>
</dbReference>
<feature type="transmembrane region" description="Helical" evidence="5">
    <location>
        <begin position="329"/>
        <end position="352"/>
    </location>
</feature>
<dbReference type="AlphaFoldDB" id="A0A8H3J8A3"/>
<feature type="transmembrane region" description="Helical" evidence="5">
    <location>
        <begin position="303"/>
        <end position="323"/>
    </location>
</feature>
<proteinExistence type="predicted"/>
<gene>
    <name evidence="7" type="ORF">IMSHALPRED_003449</name>
</gene>
<evidence type="ECO:0000313" key="7">
    <source>
        <dbReference type="EMBL" id="CAF9942278.1"/>
    </source>
</evidence>
<comment type="caution">
    <text evidence="7">The sequence shown here is derived from an EMBL/GenBank/DDBJ whole genome shotgun (WGS) entry which is preliminary data.</text>
</comment>
<dbReference type="PROSITE" id="PS50850">
    <property type="entry name" value="MFS"/>
    <property type="match status" value="1"/>
</dbReference>
<comment type="subcellular location">
    <subcellularLocation>
        <location evidence="1">Membrane</location>
        <topology evidence="1">Multi-pass membrane protein</topology>
    </subcellularLocation>
</comment>
<dbReference type="InterPro" id="IPR011701">
    <property type="entry name" value="MFS"/>
</dbReference>
<keyword evidence="2 5" id="KW-0812">Transmembrane</keyword>
<evidence type="ECO:0000256" key="4">
    <source>
        <dbReference type="ARBA" id="ARBA00023136"/>
    </source>
</evidence>
<dbReference type="Gene3D" id="1.20.1250.20">
    <property type="entry name" value="MFS general substrate transporter like domains"/>
    <property type="match status" value="1"/>
</dbReference>
<dbReference type="Pfam" id="PF07690">
    <property type="entry name" value="MFS_1"/>
    <property type="match status" value="1"/>
</dbReference>
<keyword evidence="4 5" id="KW-0472">Membrane</keyword>